<dbReference type="InterPro" id="IPR018608">
    <property type="entry name" value="Gti1/Pac2"/>
</dbReference>
<accession>A0A0C3GCL1</accession>
<name>A0A0C3GCL1_OIDMZ</name>
<keyword evidence="2" id="KW-1185">Reference proteome</keyword>
<protein>
    <submittedName>
        <fullName evidence="1">Uncharacterized protein</fullName>
    </submittedName>
</protein>
<dbReference type="AlphaFoldDB" id="A0A0C3GCL1"/>
<dbReference type="EMBL" id="KN832892">
    <property type="protein sequence ID" value="KIM93905.1"/>
    <property type="molecule type" value="Genomic_DNA"/>
</dbReference>
<reference evidence="1 2" key="1">
    <citation type="submission" date="2014-04" db="EMBL/GenBank/DDBJ databases">
        <authorList>
            <consortium name="DOE Joint Genome Institute"/>
            <person name="Kuo A."/>
            <person name="Martino E."/>
            <person name="Perotto S."/>
            <person name="Kohler A."/>
            <person name="Nagy L.G."/>
            <person name="Floudas D."/>
            <person name="Copeland A."/>
            <person name="Barry K.W."/>
            <person name="Cichocki N."/>
            <person name="Veneault-Fourrey C."/>
            <person name="LaButti K."/>
            <person name="Lindquist E.A."/>
            <person name="Lipzen A."/>
            <person name="Lundell T."/>
            <person name="Morin E."/>
            <person name="Murat C."/>
            <person name="Sun H."/>
            <person name="Tunlid A."/>
            <person name="Henrissat B."/>
            <person name="Grigoriev I.V."/>
            <person name="Hibbett D.S."/>
            <person name="Martin F."/>
            <person name="Nordberg H.P."/>
            <person name="Cantor M.N."/>
            <person name="Hua S.X."/>
        </authorList>
    </citation>
    <scope>NUCLEOTIDE SEQUENCE [LARGE SCALE GENOMIC DNA]</scope>
    <source>
        <strain evidence="1 2">Zn</strain>
    </source>
</reference>
<dbReference type="PANTHER" id="PTHR28027">
    <property type="entry name" value="TRANSCRIPTIONAL REGULATOR MIT1"/>
    <property type="match status" value="1"/>
</dbReference>
<dbReference type="GO" id="GO:0003677">
    <property type="term" value="F:DNA binding"/>
    <property type="evidence" value="ECO:0007669"/>
    <property type="project" value="TreeGrafter"/>
</dbReference>
<dbReference type="HOGENOM" id="CLU_197951_0_0_1"/>
<evidence type="ECO:0000313" key="1">
    <source>
        <dbReference type="EMBL" id="KIM93905.1"/>
    </source>
</evidence>
<feature type="non-terminal residue" evidence="1">
    <location>
        <position position="82"/>
    </location>
</feature>
<sequence>TYQGYVQTPADAIKLFEACRLGLLPRIQRRLSTEERQLITSSSVFVWDEQEAMMRRWTDGKLWSGSRVWRNFFLYREIKGKK</sequence>
<dbReference type="OrthoDB" id="5572844at2759"/>
<proteinExistence type="predicted"/>
<dbReference type="Pfam" id="PF09729">
    <property type="entry name" value="Gti1_Pac2"/>
    <property type="match status" value="1"/>
</dbReference>
<reference evidence="2" key="2">
    <citation type="submission" date="2015-01" db="EMBL/GenBank/DDBJ databases">
        <title>Evolutionary Origins and Diversification of the Mycorrhizal Mutualists.</title>
        <authorList>
            <consortium name="DOE Joint Genome Institute"/>
            <consortium name="Mycorrhizal Genomics Consortium"/>
            <person name="Kohler A."/>
            <person name="Kuo A."/>
            <person name="Nagy L.G."/>
            <person name="Floudas D."/>
            <person name="Copeland A."/>
            <person name="Barry K.W."/>
            <person name="Cichocki N."/>
            <person name="Veneault-Fourrey C."/>
            <person name="LaButti K."/>
            <person name="Lindquist E.A."/>
            <person name="Lipzen A."/>
            <person name="Lundell T."/>
            <person name="Morin E."/>
            <person name="Murat C."/>
            <person name="Riley R."/>
            <person name="Ohm R."/>
            <person name="Sun H."/>
            <person name="Tunlid A."/>
            <person name="Henrissat B."/>
            <person name="Grigoriev I.V."/>
            <person name="Hibbett D.S."/>
            <person name="Martin F."/>
        </authorList>
    </citation>
    <scope>NUCLEOTIDE SEQUENCE [LARGE SCALE GENOMIC DNA]</scope>
    <source>
        <strain evidence="2">Zn</strain>
    </source>
</reference>
<gene>
    <name evidence="1" type="ORF">OIDMADRAFT_86002</name>
</gene>
<organism evidence="1 2">
    <name type="scientific">Oidiodendron maius (strain Zn)</name>
    <dbReference type="NCBI Taxonomy" id="913774"/>
    <lineage>
        <taxon>Eukaryota</taxon>
        <taxon>Fungi</taxon>
        <taxon>Dikarya</taxon>
        <taxon>Ascomycota</taxon>
        <taxon>Pezizomycotina</taxon>
        <taxon>Leotiomycetes</taxon>
        <taxon>Leotiomycetes incertae sedis</taxon>
        <taxon>Myxotrichaceae</taxon>
        <taxon>Oidiodendron</taxon>
    </lineage>
</organism>
<evidence type="ECO:0000313" key="2">
    <source>
        <dbReference type="Proteomes" id="UP000054321"/>
    </source>
</evidence>
<dbReference type="Proteomes" id="UP000054321">
    <property type="component" value="Unassembled WGS sequence"/>
</dbReference>
<feature type="non-terminal residue" evidence="1">
    <location>
        <position position="1"/>
    </location>
</feature>
<dbReference type="PANTHER" id="PTHR28027:SF1">
    <property type="entry name" value="CAMP INDEPENDENT REGULATORY PROTEIN (AFU_ORTHOLOGUE AFUA_3G09640)"/>
    <property type="match status" value="1"/>
</dbReference>
<dbReference type="InParanoid" id="A0A0C3GCL1"/>